<dbReference type="AlphaFoldDB" id="A0AAD1SLQ0"/>
<dbReference type="GO" id="GO:0005615">
    <property type="term" value="C:extracellular space"/>
    <property type="evidence" value="ECO:0007669"/>
    <property type="project" value="UniProtKB-KW"/>
</dbReference>
<sequence>MHCQNVQVERAQQLGHVPDNDLCSFKDLPHLVKSGLPHLFPKLQMAPSSTGEFEQGDPPKLQPDVTMTCVVLKTFLILSSLVSLIYSQNCKWLRPQQENLNKEIFQSFNQMRPLGTSSGTCPQNTIMVPNIDDLYNISQVEEAAIAAHDVTNQTIRFYKRNHQKLQCDEKAWERMEKLLDYQQNLLDDCIPESAENPKFQQNMSEYFILLQKIVNEEVDTCARTVVQVNIKRNLQLAALLSSRMRRKHLLKNIPML</sequence>
<dbReference type="PANTHER" id="PTHR11691:SF73">
    <property type="entry name" value="INTERFERON BETA"/>
    <property type="match status" value="1"/>
</dbReference>
<dbReference type="InterPro" id="IPR000471">
    <property type="entry name" value="Interferon_alpha/beta/delta"/>
</dbReference>
<accession>A0AAD1SLQ0</accession>
<evidence type="ECO:0000256" key="1">
    <source>
        <dbReference type="ARBA" id="ARBA00004613"/>
    </source>
</evidence>
<comment type="similarity">
    <text evidence="2">Belongs to the alpha/beta interferon family.</text>
</comment>
<protein>
    <submittedName>
        <fullName evidence="8">Type I interferon 2</fullName>
    </submittedName>
</protein>
<keyword evidence="3" id="KW-0202">Cytokine</keyword>
<evidence type="ECO:0000313" key="9">
    <source>
        <dbReference type="Proteomes" id="UP001295444"/>
    </source>
</evidence>
<keyword evidence="9" id="KW-1185">Reference proteome</keyword>
<keyword evidence="6" id="KW-0051">Antiviral defense</keyword>
<dbReference type="GO" id="GO:0006955">
    <property type="term" value="P:immune response"/>
    <property type="evidence" value="ECO:0007669"/>
    <property type="project" value="UniProtKB-ARBA"/>
</dbReference>
<evidence type="ECO:0000256" key="4">
    <source>
        <dbReference type="ARBA" id="ARBA00022525"/>
    </source>
</evidence>
<gene>
    <name evidence="8" type="ORF">PECUL_23A061385</name>
</gene>
<name>A0AAD1SLQ0_PELCU</name>
<dbReference type="Pfam" id="PF00143">
    <property type="entry name" value="Interferon"/>
    <property type="match status" value="1"/>
</dbReference>
<dbReference type="GO" id="GO:0005125">
    <property type="term" value="F:cytokine activity"/>
    <property type="evidence" value="ECO:0007669"/>
    <property type="project" value="UniProtKB-KW"/>
</dbReference>
<keyword evidence="4" id="KW-0964">Secreted</keyword>
<dbReference type="SUPFAM" id="SSF47266">
    <property type="entry name" value="4-helical cytokines"/>
    <property type="match status" value="1"/>
</dbReference>
<comment type="subcellular location">
    <subcellularLocation>
        <location evidence="1">Secreted</location>
    </subcellularLocation>
</comment>
<organism evidence="8 9">
    <name type="scientific">Pelobates cultripes</name>
    <name type="common">Western spadefoot toad</name>
    <dbReference type="NCBI Taxonomy" id="61616"/>
    <lineage>
        <taxon>Eukaryota</taxon>
        <taxon>Metazoa</taxon>
        <taxon>Chordata</taxon>
        <taxon>Craniata</taxon>
        <taxon>Vertebrata</taxon>
        <taxon>Euteleostomi</taxon>
        <taxon>Amphibia</taxon>
        <taxon>Batrachia</taxon>
        <taxon>Anura</taxon>
        <taxon>Pelobatoidea</taxon>
        <taxon>Pelobatidae</taxon>
        <taxon>Pelobates</taxon>
    </lineage>
</organism>
<dbReference type="InterPro" id="IPR009079">
    <property type="entry name" value="4_helix_cytokine-like_core"/>
</dbReference>
<dbReference type="Gene3D" id="1.20.1250.10">
    <property type="match status" value="1"/>
</dbReference>
<dbReference type="Proteomes" id="UP001295444">
    <property type="component" value="Chromosome 06"/>
</dbReference>
<keyword evidence="5" id="KW-0732">Signal</keyword>
<proteinExistence type="inferred from homology"/>
<dbReference type="GO" id="GO:0005126">
    <property type="term" value="F:cytokine receptor binding"/>
    <property type="evidence" value="ECO:0007669"/>
    <property type="project" value="InterPro"/>
</dbReference>
<dbReference type="GO" id="GO:0051607">
    <property type="term" value="P:defense response to virus"/>
    <property type="evidence" value="ECO:0007669"/>
    <property type="project" value="UniProtKB-KW"/>
</dbReference>
<evidence type="ECO:0000256" key="7">
    <source>
        <dbReference type="ARBA" id="ARBA00023157"/>
    </source>
</evidence>
<evidence type="ECO:0000256" key="6">
    <source>
        <dbReference type="ARBA" id="ARBA00023118"/>
    </source>
</evidence>
<evidence type="ECO:0000256" key="3">
    <source>
        <dbReference type="ARBA" id="ARBA00022514"/>
    </source>
</evidence>
<dbReference type="EMBL" id="OW240917">
    <property type="protein sequence ID" value="CAH2302927.1"/>
    <property type="molecule type" value="Genomic_DNA"/>
</dbReference>
<evidence type="ECO:0000313" key="8">
    <source>
        <dbReference type="EMBL" id="CAH2302927.1"/>
    </source>
</evidence>
<keyword evidence="7" id="KW-1015">Disulfide bond</keyword>
<reference evidence="8" key="1">
    <citation type="submission" date="2022-03" db="EMBL/GenBank/DDBJ databases">
        <authorList>
            <person name="Alioto T."/>
            <person name="Alioto T."/>
            <person name="Gomez Garrido J."/>
        </authorList>
    </citation>
    <scope>NUCLEOTIDE SEQUENCE</scope>
</reference>
<evidence type="ECO:0000256" key="2">
    <source>
        <dbReference type="ARBA" id="ARBA00011033"/>
    </source>
</evidence>
<dbReference type="PANTHER" id="PTHR11691">
    <property type="entry name" value="TYPE I INTERFERON"/>
    <property type="match status" value="1"/>
</dbReference>
<evidence type="ECO:0000256" key="5">
    <source>
        <dbReference type="ARBA" id="ARBA00022729"/>
    </source>
</evidence>